<dbReference type="PANTHER" id="PTHR46268:SF6">
    <property type="entry name" value="UNIVERSAL STRESS PROTEIN UP12"/>
    <property type="match status" value="1"/>
</dbReference>
<dbReference type="Proteomes" id="UP000242561">
    <property type="component" value="Chromosome"/>
</dbReference>
<evidence type="ECO:0000313" key="4">
    <source>
        <dbReference type="Proteomes" id="UP000242561"/>
    </source>
</evidence>
<dbReference type="Pfam" id="PF00582">
    <property type="entry name" value="Usp"/>
    <property type="match status" value="2"/>
</dbReference>
<dbReference type="KEGG" id="sphl:LPB140_07880"/>
<keyword evidence="4" id="KW-1185">Reference proteome</keyword>
<evidence type="ECO:0000313" key="3">
    <source>
        <dbReference type="EMBL" id="APG63700.1"/>
    </source>
</evidence>
<protein>
    <submittedName>
        <fullName evidence="3">Universal stress protein UspA</fullName>
    </submittedName>
</protein>
<dbReference type="CDD" id="cd00293">
    <property type="entry name" value="USP-like"/>
    <property type="match status" value="2"/>
</dbReference>
<dbReference type="EMBL" id="CP018154">
    <property type="protein sequence ID" value="APG63700.1"/>
    <property type="molecule type" value="Genomic_DNA"/>
</dbReference>
<feature type="domain" description="UspA" evidence="2">
    <location>
        <begin position="2"/>
        <end position="156"/>
    </location>
</feature>
<dbReference type="RefSeq" id="WP_072560671.1">
    <property type="nucleotide sequence ID" value="NZ_CP018154.1"/>
</dbReference>
<dbReference type="InterPro" id="IPR006015">
    <property type="entry name" value="Universal_stress_UspA"/>
</dbReference>
<dbReference type="STRING" id="1913578.LPB140_07880"/>
<accession>A0A1L3JF03</accession>
<dbReference type="SUPFAM" id="SSF52402">
    <property type="entry name" value="Adenine nucleotide alpha hydrolases-like"/>
    <property type="match status" value="2"/>
</dbReference>
<comment type="similarity">
    <text evidence="1">Belongs to the universal stress protein A family.</text>
</comment>
<dbReference type="Gene3D" id="3.40.50.12370">
    <property type="match status" value="1"/>
</dbReference>
<evidence type="ECO:0000256" key="1">
    <source>
        <dbReference type="ARBA" id="ARBA00008791"/>
    </source>
</evidence>
<proteinExistence type="inferred from homology"/>
<gene>
    <name evidence="3" type="ORF">LPB140_07880</name>
</gene>
<reference evidence="3 4" key="1">
    <citation type="submission" date="2016-11" db="EMBL/GenBank/DDBJ databases">
        <title>Sphingorhabdus sp. LPB0140, isolated from marine environment.</title>
        <authorList>
            <person name="Kim E."/>
            <person name="Yi H."/>
        </authorList>
    </citation>
    <scope>NUCLEOTIDE SEQUENCE [LARGE SCALE GENOMIC DNA]</scope>
    <source>
        <strain evidence="3 4">LPB0140</strain>
    </source>
</reference>
<feature type="domain" description="UspA" evidence="2">
    <location>
        <begin position="208"/>
        <end position="283"/>
    </location>
</feature>
<name>A0A1L3JF03_9SPHN</name>
<organism evidence="3 4">
    <name type="scientific">Sphingorhabdus lutea</name>
    <dbReference type="NCBI Taxonomy" id="1913578"/>
    <lineage>
        <taxon>Bacteria</taxon>
        <taxon>Pseudomonadati</taxon>
        <taxon>Pseudomonadota</taxon>
        <taxon>Alphaproteobacteria</taxon>
        <taxon>Sphingomonadales</taxon>
        <taxon>Sphingomonadaceae</taxon>
        <taxon>Sphingorhabdus</taxon>
    </lineage>
</organism>
<dbReference type="PRINTS" id="PR01438">
    <property type="entry name" value="UNVRSLSTRESS"/>
</dbReference>
<dbReference type="PANTHER" id="PTHR46268">
    <property type="entry name" value="STRESS RESPONSE PROTEIN NHAX"/>
    <property type="match status" value="1"/>
</dbReference>
<dbReference type="InterPro" id="IPR006016">
    <property type="entry name" value="UspA"/>
</dbReference>
<dbReference type="AlphaFoldDB" id="A0A1L3JF03"/>
<evidence type="ECO:0000259" key="2">
    <source>
        <dbReference type="Pfam" id="PF00582"/>
    </source>
</evidence>
<sequence length="283" mass="30703">MEHILACIDASNYADSVCEFASWSSKRLNLPIKLLHIVQRRDAVAARGDLSGSIGLGVKGKLMEELVNIEAAEAKLQIERGRLLLSAGEQKLRGDGANDVCSLHRHGGIVENILEQEDNARLIIMGKRGASHEFATGHIGSKVERVVRASNKAVLVAARKFVEPNSVIFAYDASPAANRALERLANSTLFANLPIKIIMADMDIDAHRLALTQAAAKFDPERDVEAILEQGKPEAVIAKFTQQFAQSILVMGAYGHSPIRNLIVGSTTTAMIRTVNVPVLLVR</sequence>
<dbReference type="OrthoDB" id="9804721at2"/>